<evidence type="ECO:0000313" key="13">
    <source>
        <dbReference type="Proteomes" id="UP001500866"/>
    </source>
</evidence>
<proteinExistence type="inferred from homology"/>
<keyword evidence="13" id="KW-1185">Reference proteome</keyword>
<dbReference type="EMBL" id="BAAADS010000012">
    <property type="protein sequence ID" value="GAA0602554.1"/>
    <property type="molecule type" value="Genomic_DNA"/>
</dbReference>
<keyword evidence="11" id="KW-0963">Cytoplasm</keyword>
<evidence type="ECO:0000256" key="10">
    <source>
        <dbReference type="ARBA" id="ARBA00048567"/>
    </source>
</evidence>
<evidence type="ECO:0000256" key="3">
    <source>
        <dbReference type="ARBA" id="ARBA00012154"/>
    </source>
</evidence>
<evidence type="ECO:0000256" key="1">
    <source>
        <dbReference type="ARBA" id="ARBA00004842"/>
    </source>
</evidence>
<dbReference type="PRINTS" id="PR01100">
    <property type="entry name" value="SHIKIMTKNASE"/>
</dbReference>
<comment type="subunit">
    <text evidence="11">Monomer.</text>
</comment>
<dbReference type="RefSeq" id="WP_390351071.1">
    <property type="nucleotide sequence ID" value="NZ_JBHUMU010000016.1"/>
</dbReference>
<comment type="similarity">
    <text evidence="2 11">Belongs to the shikimate kinase family.</text>
</comment>
<feature type="binding site" evidence="11">
    <location>
        <position position="32"/>
    </location>
    <ligand>
        <name>substrate</name>
    </ligand>
</feature>
<keyword evidence="6 11" id="KW-0547">Nucleotide-binding</keyword>
<dbReference type="Gene3D" id="3.40.50.300">
    <property type="entry name" value="P-loop containing nucleotide triphosphate hydrolases"/>
    <property type="match status" value="1"/>
</dbReference>
<protein>
    <recommendedName>
        <fullName evidence="3 11">Shikimate kinase</fullName>
        <shortName evidence="11">SK</shortName>
        <ecNumber evidence="3 11">2.7.1.71</ecNumber>
    </recommendedName>
</protein>
<feature type="binding site" evidence="11">
    <location>
        <position position="55"/>
    </location>
    <ligand>
        <name>substrate</name>
    </ligand>
</feature>
<keyword evidence="7 11" id="KW-0418">Kinase</keyword>
<feature type="binding site" evidence="11">
    <location>
        <position position="14"/>
    </location>
    <ligand>
        <name>Mg(2+)</name>
        <dbReference type="ChEBI" id="CHEBI:18420"/>
    </ligand>
</feature>
<dbReference type="InterPro" id="IPR000623">
    <property type="entry name" value="Shikimate_kinase/TSH1"/>
</dbReference>
<feature type="binding site" evidence="11">
    <location>
        <position position="131"/>
    </location>
    <ligand>
        <name>substrate</name>
    </ligand>
</feature>
<dbReference type="InterPro" id="IPR023000">
    <property type="entry name" value="Shikimate_kinase_CS"/>
</dbReference>
<dbReference type="GO" id="GO:0016301">
    <property type="term" value="F:kinase activity"/>
    <property type="evidence" value="ECO:0007669"/>
    <property type="project" value="UniProtKB-KW"/>
</dbReference>
<dbReference type="Proteomes" id="UP001500866">
    <property type="component" value="Unassembled WGS sequence"/>
</dbReference>
<organism evidence="12 13">
    <name type="scientific">Virgibacillus siamensis</name>
    <dbReference type="NCBI Taxonomy" id="480071"/>
    <lineage>
        <taxon>Bacteria</taxon>
        <taxon>Bacillati</taxon>
        <taxon>Bacillota</taxon>
        <taxon>Bacilli</taxon>
        <taxon>Bacillales</taxon>
        <taxon>Bacillaceae</taxon>
        <taxon>Virgibacillus</taxon>
    </lineage>
</organism>
<evidence type="ECO:0000256" key="7">
    <source>
        <dbReference type="ARBA" id="ARBA00022777"/>
    </source>
</evidence>
<name>A0ABP3R8A3_9BACI</name>
<keyword evidence="8 11" id="KW-0067">ATP-binding</keyword>
<evidence type="ECO:0000256" key="5">
    <source>
        <dbReference type="ARBA" id="ARBA00022679"/>
    </source>
</evidence>
<comment type="caution">
    <text evidence="11">Lacks conserved residue(s) required for the propagation of feature annotation.</text>
</comment>
<comment type="subcellular location">
    <subcellularLocation>
        <location evidence="11">Cytoplasm</location>
    </subcellularLocation>
</comment>
<dbReference type="PANTHER" id="PTHR21087:SF16">
    <property type="entry name" value="SHIKIMATE KINASE 1, CHLOROPLASTIC"/>
    <property type="match status" value="1"/>
</dbReference>
<comment type="cofactor">
    <cofactor evidence="11">
        <name>Mg(2+)</name>
        <dbReference type="ChEBI" id="CHEBI:18420"/>
    </cofactor>
    <text evidence="11">Binds 1 Mg(2+) ion per subunit.</text>
</comment>
<reference evidence="13" key="1">
    <citation type="journal article" date="2019" name="Int. J. Syst. Evol. Microbiol.">
        <title>The Global Catalogue of Microorganisms (GCM) 10K type strain sequencing project: providing services to taxonomists for standard genome sequencing and annotation.</title>
        <authorList>
            <consortium name="The Broad Institute Genomics Platform"/>
            <consortium name="The Broad Institute Genome Sequencing Center for Infectious Disease"/>
            <person name="Wu L."/>
            <person name="Ma J."/>
        </authorList>
    </citation>
    <scope>NUCLEOTIDE SEQUENCE [LARGE SCALE GENOMIC DNA]</scope>
    <source>
        <strain evidence="13">JCM 15395</strain>
    </source>
</reference>
<keyword evidence="4 11" id="KW-0028">Amino-acid biosynthesis</keyword>
<evidence type="ECO:0000313" key="12">
    <source>
        <dbReference type="EMBL" id="GAA0602554.1"/>
    </source>
</evidence>
<evidence type="ECO:0000256" key="11">
    <source>
        <dbReference type="HAMAP-Rule" id="MF_00109"/>
    </source>
</evidence>
<dbReference type="Pfam" id="PF01202">
    <property type="entry name" value="SKI"/>
    <property type="match status" value="1"/>
</dbReference>
<evidence type="ECO:0000256" key="8">
    <source>
        <dbReference type="ARBA" id="ARBA00022840"/>
    </source>
</evidence>
<comment type="function">
    <text evidence="11">Catalyzes the specific phosphorylation of the 3-hydroxyl group of shikimic acid using ATP as a cosubstrate.</text>
</comment>
<keyword evidence="11" id="KW-0479">Metal-binding</keyword>
<feature type="binding site" evidence="11">
    <location>
        <position position="114"/>
    </location>
    <ligand>
        <name>ATP</name>
        <dbReference type="ChEBI" id="CHEBI:30616"/>
    </ligand>
</feature>
<dbReference type="PROSITE" id="PS01128">
    <property type="entry name" value="SHIKIMATE_KINASE"/>
    <property type="match status" value="1"/>
</dbReference>
<keyword evidence="9 11" id="KW-0057">Aromatic amino acid biosynthesis</keyword>
<keyword evidence="11" id="KW-0460">Magnesium</keyword>
<dbReference type="HAMAP" id="MF_00109">
    <property type="entry name" value="Shikimate_kinase"/>
    <property type="match status" value="1"/>
</dbReference>
<gene>
    <name evidence="11 12" type="primary">aroK</name>
    <name evidence="12" type="ORF">GCM10009001_19390</name>
</gene>
<dbReference type="EC" id="2.7.1.71" evidence="3 11"/>
<accession>A0ABP3R8A3</accession>
<comment type="caution">
    <text evidence="12">The sequence shown here is derived from an EMBL/GenBank/DDBJ whole genome shotgun (WGS) entry which is preliminary data.</text>
</comment>
<evidence type="ECO:0000256" key="6">
    <source>
        <dbReference type="ARBA" id="ARBA00022741"/>
    </source>
</evidence>
<evidence type="ECO:0000256" key="4">
    <source>
        <dbReference type="ARBA" id="ARBA00022605"/>
    </source>
</evidence>
<sequence length="170" mass="18944">MTIYLIGFMGSGKSTVGKVLGGRIRGGHADTDVFIDAQYGTISEIFRIHGENTFRKYESAALENLSAEHEIVSTGGGIVERQKNISLMKANGVIVYLQTAFTEIQSRLMHDTERPLWNTDMEKKEKLFRRRSQLYQGCADIAIQTDQKTPDDIAGEIQEAVEKFLAANKG</sequence>
<comment type="catalytic activity">
    <reaction evidence="10 11">
        <text>shikimate + ATP = 3-phosphoshikimate + ADP + H(+)</text>
        <dbReference type="Rhea" id="RHEA:13121"/>
        <dbReference type="ChEBI" id="CHEBI:15378"/>
        <dbReference type="ChEBI" id="CHEBI:30616"/>
        <dbReference type="ChEBI" id="CHEBI:36208"/>
        <dbReference type="ChEBI" id="CHEBI:145989"/>
        <dbReference type="ChEBI" id="CHEBI:456216"/>
        <dbReference type="EC" id="2.7.1.71"/>
    </reaction>
</comment>
<comment type="pathway">
    <text evidence="1 11">Metabolic intermediate biosynthesis; chorismate biosynthesis; chorismate from D-erythrose 4-phosphate and phosphoenolpyruvate: step 5/7.</text>
</comment>
<dbReference type="PANTHER" id="PTHR21087">
    <property type="entry name" value="SHIKIMATE KINASE"/>
    <property type="match status" value="1"/>
</dbReference>
<evidence type="ECO:0000256" key="2">
    <source>
        <dbReference type="ARBA" id="ARBA00006997"/>
    </source>
</evidence>
<dbReference type="CDD" id="cd00464">
    <property type="entry name" value="SK"/>
    <property type="match status" value="1"/>
</dbReference>
<feature type="binding site" evidence="11">
    <location>
        <position position="76"/>
    </location>
    <ligand>
        <name>substrate</name>
    </ligand>
</feature>
<feature type="binding site" evidence="11">
    <location>
        <begin position="10"/>
        <end position="15"/>
    </location>
    <ligand>
        <name>ATP</name>
        <dbReference type="ChEBI" id="CHEBI:30616"/>
    </ligand>
</feature>
<evidence type="ECO:0000256" key="9">
    <source>
        <dbReference type="ARBA" id="ARBA00023141"/>
    </source>
</evidence>
<dbReference type="InterPro" id="IPR027417">
    <property type="entry name" value="P-loop_NTPase"/>
</dbReference>
<dbReference type="SUPFAM" id="SSF52540">
    <property type="entry name" value="P-loop containing nucleoside triphosphate hydrolases"/>
    <property type="match status" value="1"/>
</dbReference>
<keyword evidence="5 11" id="KW-0808">Transferase</keyword>
<dbReference type="InterPro" id="IPR031322">
    <property type="entry name" value="Shikimate/glucono_kinase"/>
</dbReference>